<dbReference type="SUPFAM" id="SSF53697">
    <property type="entry name" value="SIS domain"/>
    <property type="match status" value="1"/>
</dbReference>
<comment type="caution">
    <text evidence="2">The sequence shown here is derived from an EMBL/GenBank/DDBJ whole genome shotgun (WGS) entry which is preliminary data.</text>
</comment>
<dbReference type="CDD" id="cd05006">
    <property type="entry name" value="SIS_GmhA"/>
    <property type="match status" value="1"/>
</dbReference>
<dbReference type="RefSeq" id="WP_114794731.1">
    <property type="nucleotide sequence ID" value="NZ_QQZY01000001.1"/>
</dbReference>
<proteinExistence type="predicted"/>
<name>A0A7M2Z150_9ACTN</name>
<dbReference type="GO" id="GO:1901135">
    <property type="term" value="P:carbohydrate derivative metabolic process"/>
    <property type="evidence" value="ECO:0007669"/>
    <property type="project" value="InterPro"/>
</dbReference>
<dbReference type="Pfam" id="PF13580">
    <property type="entry name" value="SIS_2"/>
    <property type="match status" value="1"/>
</dbReference>
<dbReference type="GO" id="GO:0097367">
    <property type="term" value="F:carbohydrate derivative binding"/>
    <property type="evidence" value="ECO:0007669"/>
    <property type="project" value="InterPro"/>
</dbReference>
<dbReference type="InterPro" id="IPR035461">
    <property type="entry name" value="GmhA/DiaA"/>
</dbReference>
<dbReference type="PROSITE" id="PS51464">
    <property type="entry name" value="SIS"/>
    <property type="match status" value="1"/>
</dbReference>
<dbReference type="EMBL" id="QQZY01000001">
    <property type="protein sequence ID" value="RDI75849.1"/>
    <property type="molecule type" value="Genomic_DNA"/>
</dbReference>
<dbReference type="AlphaFoldDB" id="A0A7M2Z150"/>
<dbReference type="Gene3D" id="3.40.50.10490">
    <property type="entry name" value="Glucose-6-phosphate isomerase like protein, domain 1"/>
    <property type="match status" value="1"/>
</dbReference>
<protein>
    <submittedName>
        <fullName evidence="2">Phosphoheptose isomerase</fullName>
    </submittedName>
</protein>
<dbReference type="GO" id="GO:0016853">
    <property type="term" value="F:isomerase activity"/>
    <property type="evidence" value="ECO:0007669"/>
    <property type="project" value="UniProtKB-KW"/>
</dbReference>
<evidence type="ECO:0000313" key="2">
    <source>
        <dbReference type="EMBL" id="RDI75849.1"/>
    </source>
</evidence>
<accession>A0A7M2Z150</accession>
<reference evidence="3" key="2">
    <citation type="journal article" date="2019" name="MicrobiologyOpen">
        <title>High-quality draft genome sequence of Gaiella occulta isolated from a 150 meter deep mineral water borehole and comparison with the genome sequences of other deep-branching lineages of the phylum Actinobacteria.</title>
        <authorList>
            <person name="Severino R."/>
            <person name="Froufe H.J.C."/>
            <person name="Barroso C."/>
            <person name="Albuquerque L."/>
            <person name="Lobo-da-Cunha A."/>
            <person name="da Costa M.S."/>
            <person name="Egas C."/>
        </authorList>
    </citation>
    <scope>NUCLEOTIDE SEQUENCE [LARGE SCALE GENOMIC DNA]</scope>
    <source>
        <strain evidence="3">F2-233</strain>
    </source>
</reference>
<dbReference type="OrthoDB" id="9810929at2"/>
<gene>
    <name evidence="2" type="ORF">Gocc_0268</name>
</gene>
<dbReference type="PANTHER" id="PTHR30390">
    <property type="entry name" value="SEDOHEPTULOSE 7-PHOSPHATE ISOMERASE / DNAA INITIATOR-ASSOCIATING FACTOR FOR REPLICATION INITIATION"/>
    <property type="match status" value="1"/>
</dbReference>
<organism evidence="2 3">
    <name type="scientific">Gaiella occulta</name>
    <dbReference type="NCBI Taxonomy" id="1002870"/>
    <lineage>
        <taxon>Bacteria</taxon>
        <taxon>Bacillati</taxon>
        <taxon>Actinomycetota</taxon>
        <taxon>Thermoleophilia</taxon>
        <taxon>Gaiellales</taxon>
        <taxon>Gaiellaceae</taxon>
        <taxon>Gaiella</taxon>
    </lineage>
</organism>
<feature type="domain" description="SIS" evidence="1">
    <location>
        <begin position="53"/>
        <end position="202"/>
    </location>
</feature>
<dbReference type="Proteomes" id="UP000254134">
    <property type="component" value="Unassembled WGS sequence"/>
</dbReference>
<dbReference type="InterPro" id="IPR001347">
    <property type="entry name" value="SIS_dom"/>
</dbReference>
<reference evidence="2 3" key="1">
    <citation type="submission" date="2018-07" db="EMBL/GenBank/DDBJ databases">
        <title>High-quality-draft genome sequence of Gaiella occulta.</title>
        <authorList>
            <person name="Severino R."/>
            <person name="Froufe H.J.C."/>
            <person name="Rainey F.A."/>
            <person name="Barroso C."/>
            <person name="Albuquerque L."/>
            <person name="Lobo-Da-Cunha A."/>
            <person name="Da Costa M.S."/>
            <person name="Egas C."/>
        </authorList>
    </citation>
    <scope>NUCLEOTIDE SEQUENCE [LARGE SCALE GENOMIC DNA]</scope>
    <source>
        <strain evidence="2 3">F2-233</strain>
    </source>
</reference>
<dbReference type="InterPro" id="IPR046348">
    <property type="entry name" value="SIS_dom_sf"/>
</dbReference>
<sequence length="202" mass="21233">MTDFLYPFLGGSERGLEATLEHVAASTLDKGNDVAELRRGIDLEAVTACGLAIRDRLHRGGRLLAFGNGGSSTDAQDAAGDFLAAGWGAIALTNDAATITGVANDVGYDNVFSRQLIALARADDVALAFSTSGSSRNVVAGLEEAHRRLLLTCAVTGYGGGTLRELPWLDHLFVAAGDYIPRLQEAHATVVHLLLEVVGERS</sequence>
<evidence type="ECO:0000259" key="1">
    <source>
        <dbReference type="PROSITE" id="PS51464"/>
    </source>
</evidence>
<evidence type="ECO:0000313" key="3">
    <source>
        <dbReference type="Proteomes" id="UP000254134"/>
    </source>
</evidence>
<dbReference type="InterPro" id="IPR050099">
    <property type="entry name" value="SIS_GmhA/DiaA_subfam"/>
</dbReference>
<keyword evidence="3" id="KW-1185">Reference proteome</keyword>
<keyword evidence="2" id="KW-0413">Isomerase</keyword>